<feature type="compositionally biased region" description="Low complexity" evidence="1">
    <location>
        <begin position="147"/>
        <end position="159"/>
    </location>
</feature>
<protein>
    <submittedName>
        <fullName evidence="3">TIGR03085 family metal-binding protein</fullName>
    </submittedName>
</protein>
<feature type="region of interest" description="Disordered" evidence="1">
    <location>
        <begin position="124"/>
        <end position="166"/>
    </location>
</feature>
<dbReference type="InterPro" id="IPR017519">
    <property type="entry name" value="CHP03085"/>
</dbReference>
<dbReference type="NCBIfam" id="TIGR03083">
    <property type="entry name" value="maleylpyruvate isomerase family mycothiol-dependent enzyme"/>
    <property type="match status" value="1"/>
</dbReference>
<dbReference type="InterPro" id="IPR034660">
    <property type="entry name" value="DinB/YfiT-like"/>
</dbReference>
<sequence>MPRTSTAAAERQALVRALREKGPTADTLCEGWTTHDLAVHVAARDARPHLVFGQELPVVGAKALEQYHQFEQMSFEQLLDRIADGVPSWHPARTRAVDDAVNTVEFFVHTEDVLRADVRVASEITPGETGDGGTADVEPGESDAASDDAGSAGAGTALQPRRRRVPEEVQRRLWRQASRTLFLAAARKHRRRITFISPGHGSVTHGSSKDPMISLEGAPGELILWAFGREDAADVALRRH</sequence>
<dbReference type="Proteomes" id="UP001500236">
    <property type="component" value="Unassembled WGS sequence"/>
</dbReference>
<name>A0ABP6LM20_9MICC</name>
<dbReference type="InterPro" id="IPR017517">
    <property type="entry name" value="Maleyloyr_isom"/>
</dbReference>
<dbReference type="SUPFAM" id="SSF109854">
    <property type="entry name" value="DinB/YfiT-like putative metalloenzymes"/>
    <property type="match status" value="1"/>
</dbReference>
<gene>
    <name evidence="3" type="ORF">GCM10010529_01050</name>
</gene>
<evidence type="ECO:0000313" key="3">
    <source>
        <dbReference type="EMBL" id="GAA3050766.1"/>
    </source>
</evidence>
<reference evidence="4" key="1">
    <citation type="journal article" date="2019" name="Int. J. Syst. Evol. Microbiol.">
        <title>The Global Catalogue of Microorganisms (GCM) 10K type strain sequencing project: providing services to taxonomists for standard genome sequencing and annotation.</title>
        <authorList>
            <consortium name="The Broad Institute Genomics Platform"/>
            <consortium name="The Broad Institute Genome Sequencing Center for Infectious Disease"/>
            <person name="Wu L."/>
            <person name="Ma J."/>
        </authorList>
    </citation>
    <scope>NUCLEOTIDE SEQUENCE [LARGE SCALE GENOMIC DNA]</scope>
    <source>
        <strain evidence="4">JCM 14309</strain>
    </source>
</reference>
<evidence type="ECO:0000259" key="2">
    <source>
        <dbReference type="Pfam" id="PF11716"/>
    </source>
</evidence>
<feature type="domain" description="Mycothiol-dependent maleylpyruvate isomerase metal-binding" evidence="2">
    <location>
        <begin position="7"/>
        <end position="101"/>
    </location>
</feature>
<accession>A0ABP6LM20</accession>
<evidence type="ECO:0000313" key="4">
    <source>
        <dbReference type="Proteomes" id="UP001500236"/>
    </source>
</evidence>
<comment type="caution">
    <text evidence="3">The sequence shown here is derived from an EMBL/GenBank/DDBJ whole genome shotgun (WGS) entry which is preliminary data.</text>
</comment>
<organism evidence="3 4">
    <name type="scientific">Nesterenkonia aethiopica</name>
    <dbReference type="NCBI Taxonomy" id="269144"/>
    <lineage>
        <taxon>Bacteria</taxon>
        <taxon>Bacillati</taxon>
        <taxon>Actinomycetota</taxon>
        <taxon>Actinomycetes</taxon>
        <taxon>Micrococcales</taxon>
        <taxon>Micrococcaceae</taxon>
        <taxon>Nesterenkonia</taxon>
    </lineage>
</organism>
<evidence type="ECO:0000256" key="1">
    <source>
        <dbReference type="SAM" id="MobiDB-lite"/>
    </source>
</evidence>
<dbReference type="NCBIfam" id="TIGR03085">
    <property type="entry name" value="TIGR03085 family metal-binding protein"/>
    <property type="match status" value="1"/>
</dbReference>
<dbReference type="InterPro" id="IPR024344">
    <property type="entry name" value="MDMPI_metal-binding"/>
</dbReference>
<dbReference type="Pfam" id="PF11716">
    <property type="entry name" value="MDMPI_N"/>
    <property type="match status" value="1"/>
</dbReference>
<keyword evidence="4" id="KW-1185">Reference proteome</keyword>
<dbReference type="EMBL" id="BAAAVT010000001">
    <property type="protein sequence ID" value="GAA3050766.1"/>
    <property type="molecule type" value="Genomic_DNA"/>
</dbReference>
<proteinExistence type="predicted"/>
<dbReference type="RefSeq" id="WP_344683613.1">
    <property type="nucleotide sequence ID" value="NZ_BAAAVT010000001.1"/>
</dbReference>